<keyword evidence="1" id="KW-1133">Transmembrane helix</keyword>
<protein>
    <submittedName>
        <fullName evidence="2">Uncharacterized protein</fullName>
    </submittedName>
</protein>
<name>A0A8J8SIQ5_9FIRM</name>
<dbReference type="RefSeq" id="WP_212695550.1">
    <property type="nucleotide sequence ID" value="NZ_CP058649.1"/>
</dbReference>
<keyword evidence="3" id="KW-1185">Reference proteome</keyword>
<keyword evidence="1" id="KW-0472">Membrane</keyword>
<sequence>MKNLKHMIATFKAKAIEKKRQLSALAVTAFVMTATTMSASASEPYVAKSFLDDGITTLLVNIGADLVKTVLALVVILLPVGLTLWGIGFGVKKGIGFLKKNANKSIG</sequence>
<accession>A0A8J8SIQ5</accession>
<keyword evidence="1" id="KW-0812">Transmembrane</keyword>
<dbReference type="EMBL" id="CP058649">
    <property type="protein sequence ID" value="QUI24851.1"/>
    <property type="molecule type" value="Genomic_DNA"/>
</dbReference>
<dbReference type="KEGG" id="vpy:HZI73_22235"/>
<evidence type="ECO:0000313" key="3">
    <source>
        <dbReference type="Proteomes" id="UP000683246"/>
    </source>
</evidence>
<organism evidence="2 3">
    <name type="scientific">Vallitalea pronyensis</name>
    <dbReference type="NCBI Taxonomy" id="1348613"/>
    <lineage>
        <taxon>Bacteria</taxon>
        <taxon>Bacillati</taxon>
        <taxon>Bacillota</taxon>
        <taxon>Clostridia</taxon>
        <taxon>Lachnospirales</taxon>
        <taxon>Vallitaleaceae</taxon>
        <taxon>Vallitalea</taxon>
    </lineage>
</organism>
<evidence type="ECO:0000313" key="2">
    <source>
        <dbReference type="EMBL" id="QUI24851.1"/>
    </source>
</evidence>
<feature type="transmembrane region" description="Helical" evidence="1">
    <location>
        <begin position="66"/>
        <end position="91"/>
    </location>
</feature>
<reference evidence="2" key="1">
    <citation type="submission" date="2020-07" db="EMBL/GenBank/DDBJ databases">
        <title>Vallitalea pronyensis genome.</title>
        <authorList>
            <person name="Postec A."/>
        </authorList>
    </citation>
    <scope>NUCLEOTIDE SEQUENCE</scope>
    <source>
        <strain evidence="2">FatNI3</strain>
    </source>
</reference>
<dbReference type="Proteomes" id="UP000683246">
    <property type="component" value="Chromosome"/>
</dbReference>
<gene>
    <name evidence="2" type="ORF">HZI73_22235</name>
</gene>
<dbReference type="AlphaFoldDB" id="A0A8J8SIQ5"/>
<proteinExistence type="predicted"/>
<evidence type="ECO:0000256" key="1">
    <source>
        <dbReference type="SAM" id="Phobius"/>
    </source>
</evidence>